<dbReference type="Pfam" id="PF02789">
    <property type="entry name" value="Peptidase_M17_N"/>
    <property type="match status" value="1"/>
</dbReference>
<reference evidence="11" key="1">
    <citation type="submission" date="2020-02" db="EMBL/GenBank/DDBJ databases">
        <authorList>
            <person name="Meier V. D."/>
        </authorList>
    </citation>
    <scope>NUCLEOTIDE SEQUENCE</scope>
    <source>
        <strain evidence="11">AVDCRST_MAG75</strain>
    </source>
</reference>
<dbReference type="InterPro" id="IPR011356">
    <property type="entry name" value="Leucine_aapep/pepB"/>
</dbReference>
<comment type="subcellular location">
    <subcellularLocation>
        <location evidence="8">Cytoplasm</location>
    </subcellularLocation>
</comment>
<protein>
    <recommendedName>
        <fullName evidence="8">Probable cytosol aminopeptidase</fullName>
        <ecNumber evidence="8">3.4.11.1</ecNumber>
    </recommendedName>
    <alternativeName>
        <fullName evidence="8">Leucine aminopeptidase</fullName>
        <shortName evidence="8">LAP</shortName>
        <ecNumber evidence="8">3.4.11.10</ecNumber>
    </alternativeName>
    <alternativeName>
        <fullName evidence="8">Leucyl aminopeptidase</fullName>
    </alternativeName>
</protein>
<dbReference type="Gene3D" id="3.40.220.10">
    <property type="entry name" value="Leucine Aminopeptidase, subunit E, domain 1"/>
    <property type="match status" value="1"/>
</dbReference>
<evidence type="ECO:0000256" key="3">
    <source>
        <dbReference type="ARBA" id="ARBA00009528"/>
    </source>
</evidence>
<accession>A0A6J4N8P2</accession>
<dbReference type="Gene3D" id="3.40.630.10">
    <property type="entry name" value="Zn peptidases"/>
    <property type="match status" value="1"/>
</dbReference>
<evidence type="ECO:0000256" key="6">
    <source>
        <dbReference type="ARBA" id="ARBA00022801"/>
    </source>
</evidence>
<dbReference type="GO" id="GO:0070006">
    <property type="term" value="F:metalloaminopeptidase activity"/>
    <property type="evidence" value="ECO:0007669"/>
    <property type="project" value="InterPro"/>
</dbReference>
<dbReference type="GO" id="GO:0005737">
    <property type="term" value="C:cytoplasm"/>
    <property type="evidence" value="ECO:0007669"/>
    <property type="project" value="UniProtKB-SubCell"/>
</dbReference>
<feature type="active site" evidence="8">
    <location>
        <position position="277"/>
    </location>
</feature>
<dbReference type="EMBL" id="CADCUO010000063">
    <property type="protein sequence ID" value="CAA9381215.1"/>
    <property type="molecule type" value="Genomic_DNA"/>
</dbReference>
<keyword evidence="8" id="KW-0963">Cytoplasm</keyword>
<dbReference type="InterPro" id="IPR000819">
    <property type="entry name" value="Peptidase_M17_C"/>
</dbReference>
<dbReference type="InterPro" id="IPR043472">
    <property type="entry name" value="Macro_dom-like"/>
</dbReference>
<feature type="binding site" evidence="8">
    <location>
        <position position="270"/>
    </location>
    <ligand>
        <name>Mn(2+)</name>
        <dbReference type="ChEBI" id="CHEBI:29035"/>
        <label>1</label>
    </ligand>
</feature>
<dbReference type="Pfam" id="PF00883">
    <property type="entry name" value="Peptidase_M17"/>
    <property type="match status" value="1"/>
</dbReference>
<evidence type="ECO:0000256" key="2">
    <source>
        <dbReference type="ARBA" id="ARBA00000967"/>
    </source>
</evidence>
<evidence type="ECO:0000259" key="9">
    <source>
        <dbReference type="Pfam" id="PF00883"/>
    </source>
</evidence>
<proteinExistence type="inferred from homology"/>
<dbReference type="AlphaFoldDB" id="A0A6J4N8P2"/>
<dbReference type="CDD" id="cd00433">
    <property type="entry name" value="Peptidase_M17"/>
    <property type="match status" value="1"/>
</dbReference>
<dbReference type="PANTHER" id="PTHR11963">
    <property type="entry name" value="LEUCINE AMINOPEPTIDASE-RELATED"/>
    <property type="match status" value="1"/>
</dbReference>
<dbReference type="PRINTS" id="PR00481">
    <property type="entry name" value="LAMNOPPTDASE"/>
</dbReference>
<dbReference type="InterPro" id="IPR023042">
    <property type="entry name" value="Peptidase_M17_leu_NH2_pept"/>
</dbReference>
<evidence type="ECO:0000256" key="7">
    <source>
        <dbReference type="ARBA" id="ARBA00049972"/>
    </source>
</evidence>
<dbReference type="PANTHER" id="PTHR11963:SF23">
    <property type="entry name" value="CYTOSOL AMINOPEPTIDASE"/>
    <property type="match status" value="1"/>
</dbReference>
<keyword evidence="8" id="KW-0464">Manganese</keyword>
<evidence type="ECO:0000256" key="1">
    <source>
        <dbReference type="ARBA" id="ARBA00000135"/>
    </source>
</evidence>
<evidence type="ECO:0000256" key="4">
    <source>
        <dbReference type="ARBA" id="ARBA00022438"/>
    </source>
</evidence>
<evidence type="ECO:0000259" key="10">
    <source>
        <dbReference type="Pfam" id="PF02789"/>
    </source>
</evidence>
<dbReference type="NCBIfam" id="NF002073">
    <property type="entry name" value="PRK00913.1-2"/>
    <property type="match status" value="1"/>
</dbReference>
<feature type="binding site" evidence="8">
    <location>
        <position position="347"/>
    </location>
    <ligand>
        <name>Mn(2+)</name>
        <dbReference type="ChEBI" id="CHEBI:29035"/>
        <label>1</label>
    </ligand>
</feature>
<comment type="cofactor">
    <cofactor evidence="8">
        <name>Mn(2+)</name>
        <dbReference type="ChEBI" id="CHEBI:29035"/>
    </cofactor>
    <text evidence="8">Binds 2 manganese ions per subunit.</text>
</comment>
<dbReference type="HAMAP" id="MF_00181">
    <property type="entry name" value="Cytosol_peptidase_M17"/>
    <property type="match status" value="1"/>
</dbReference>
<dbReference type="GO" id="GO:0030145">
    <property type="term" value="F:manganese ion binding"/>
    <property type="evidence" value="ECO:0007669"/>
    <property type="project" value="UniProtKB-UniRule"/>
</dbReference>
<comment type="catalytic activity">
    <reaction evidence="2 8">
        <text>Release of an N-terminal amino acid, preferentially leucine, but not glutamic or aspartic acids.</text>
        <dbReference type="EC" id="3.4.11.10"/>
    </reaction>
</comment>
<feature type="binding site" evidence="8">
    <location>
        <position position="265"/>
    </location>
    <ligand>
        <name>Mn(2+)</name>
        <dbReference type="ChEBI" id="CHEBI:29035"/>
        <label>2</label>
    </ligand>
</feature>
<evidence type="ECO:0000256" key="5">
    <source>
        <dbReference type="ARBA" id="ARBA00022670"/>
    </source>
</evidence>
<keyword evidence="5 8" id="KW-0645">Protease</keyword>
<evidence type="ECO:0000256" key="8">
    <source>
        <dbReference type="HAMAP-Rule" id="MF_00181"/>
    </source>
</evidence>
<dbReference type="GO" id="GO:0006508">
    <property type="term" value="P:proteolysis"/>
    <property type="evidence" value="ECO:0007669"/>
    <property type="project" value="UniProtKB-KW"/>
</dbReference>
<organism evidence="11">
    <name type="scientific">uncultured Propionibacteriaceae bacterium</name>
    <dbReference type="NCBI Taxonomy" id="257457"/>
    <lineage>
        <taxon>Bacteria</taxon>
        <taxon>Bacillati</taxon>
        <taxon>Actinomycetota</taxon>
        <taxon>Actinomycetes</taxon>
        <taxon>Propionibacteriales</taxon>
        <taxon>Propionibacteriaceae</taxon>
        <taxon>environmental samples</taxon>
    </lineage>
</organism>
<feature type="binding site" evidence="8">
    <location>
        <position position="349"/>
    </location>
    <ligand>
        <name>Mn(2+)</name>
        <dbReference type="ChEBI" id="CHEBI:29035"/>
        <label>2</label>
    </ligand>
</feature>
<feature type="binding site" evidence="8">
    <location>
        <position position="288"/>
    </location>
    <ligand>
        <name>Mn(2+)</name>
        <dbReference type="ChEBI" id="CHEBI:29035"/>
        <label>2</label>
    </ligand>
</feature>
<dbReference type="EC" id="3.4.11.1" evidence="8"/>
<dbReference type="InterPro" id="IPR008283">
    <property type="entry name" value="Peptidase_M17_N"/>
</dbReference>
<feature type="active site" evidence="8">
    <location>
        <position position="351"/>
    </location>
</feature>
<keyword evidence="4 8" id="KW-0031">Aminopeptidase</keyword>
<feature type="binding site" evidence="8">
    <location>
        <position position="349"/>
    </location>
    <ligand>
        <name>Mn(2+)</name>
        <dbReference type="ChEBI" id="CHEBI:29035"/>
        <label>1</label>
    </ligand>
</feature>
<comment type="similarity">
    <text evidence="3 8">Belongs to the peptidase M17 family.</text>
</comment>
<keyword evidence="8" id="KW-0479">Metal-binding</keyword>
<sequence>MPAPALPDLTLTRSLGRNTDLLVVGLAEAGPVGVPETINAAYAKRYGLGVAEMATSLGAKATAGSASVLPAAGDGPRLLTVGLGGDSPSTEDLRRAAGVGIRKAASLASEATLSVAVSLGSEESEAVQAIAEGALLGGYSYAPISSTANPAKLDTIAVICAGADHRSELTAAIHTATEVAQAVATAREWVNVPPNLLYPESFAEEARSLARDSRIAVEVLDDKALARGGYGGILAVGAGSSRLPRLVRYSYAPRGAAFSLALVGKGITFDSGGLNIKTSDGMYTMKSDMAGAAAVLAATHAIARLGLKIKVTAYAALAENLPSDTAYRPSDVLTMYGGKTVENGNCDAEGRLVLADALVRASEDKPDLVVDVATLTGACVVALGERTGGLLSNDEVAADSILDAAESAGEDFWQLPIPKEIRPKLDSKVADIRSTTGERFGGALVAAAFLRDFVGPDIAWAHLDIAGPAFHSGEPFGYVGPGGTGVGVRTLVALATSLQE</sequence>
<dbReference type="SUPFAM" id="SSF53187">
    <property type="entry name" value="Zn-dependent exopeptidases"/>
    <property type="match status" value="1"/>
</dbReference>
<comment type="function">
    <text evidence="7 8">Presumably involved in the processing and regular turnover of intracellular proteins. Catalyzes the removal of unsubstituted N-terminal amino acids from various peptides.</text>
</comment>
<dbReference type="SUPFAM" id="SSF52949">
    <property type="entry name" value="Macro domain-like"/>
    <property type="match status" value="1"/>
</dbReference>
<dbReference type="EC" id="3.4.11.10" evidence="8"/>
<comment type="catalytic activity">
    <reaction evidence="1 8">
        <text>Release of an N-terminal amino acid, Xaa-|-Yaa-, in which Xaa is preferably Leu, but may be other amino acids including Pro although not Arg or Lys, and Yaa may be Pro. Amino acid amides and methyl esters are also readily hydrolyzed, but rates on arylamides are exceedingly low.</text>
        <dbReference type="EC" id="3.4.11.1"/>
    </reaction>
</comment>
<name>A0A6J4N8P2_9ACTN</name>
<feature type="domain" description="Peptidase M17 leucyl aminopeptidase N-terminal" evidence="10">
    <location>
        <begin position="40"/>
        <end position="141"/>
    </location>
</feature>
<gene>
    <name evidence="8" type="primary">pepA</name>
    <name evidence="11" type="ORF">AVDCRST_MAG75-973</name>
</gene>
<feature type="binding site" evidence="8">
    <location>
        <position position="270"/>
    </location>
    <ligand>
        <name>Mn(2+)</name>
        <dbReference type="ChEBI" id="CHEBI:29035"/>
        <label>2</label>
    </ligand>
</feature>
<feature type="domain" description="Cytosol aminopeptidase" evidence="9">
    <location>
        <begin position="185"/>
        <end position="492"/>
    </location>
</feature>
<keyword evidence="6 8" id="KW-0378">Hydrolase</keyword>
<evidence type="ECO:0000313" key="11">
    <source>
        <dbReference type="EMBL" id="CAA9381215.1"/>
    </source>
</evidence>